<evidence type="ECO:0000313" key="6">
    <source>
        <dbReference type="EMBL" id="KAG5835888.1"/>
    </source>
</evidence>
<feature type="compositionally biased region" description="Basic and acidic residues" evidence="5">
    <location>
        <begin position="474"/>
        <end position="486"/>
    </location>
</feature>
<keyword evidence="3 4" id="KW-0418">Kinase</keyword>
<evidence type="ECO:0000256" key="3">
    <source>
        <dbReference type="ARBA" id="ARBA00022777"/>
    </source>
</evidence>
<evidence type="ECO:0000256" key="5">
    <source>
        <dbReference type="SAM" id="MobiDB-lite"/>
    </source>
</evidence>
<dbReference type="GO" id="GO:0005737">
    <property type="term" value="C:cytoplasm"/>
    <property type="evidence" value="ECO:0007669"/>
    <property type="project" value="TreeGrafter"/>
</dbReference>
<evidence type="ECO:0000256" key="4">
    <source>
        <dbReference type="RuleBase" id="RU363090"/>
    </source>
</evidence>
<dbReference type="GO" id="GO:0032958">
    <property type="term" value="P:inositol phosphate biosynthetic process"/>
    <property type="evidence" value="ECO:0007669"/>
    <property type="project" value="InterPro"/>
</dbReference>
<dbReference type="EMBL" id="JAFIRN010000014">
    <property type="protein sequence ID" value="KAG5835888.1"/>
    <property type="molecule type" value="Genomic_DNA"/>
</dbReference>
<dbReference type="EC" id="2.7.-.-" evidence="4"/>
<sequence length="550" mass="61152">MAFAPTFALGCGCTTLLLTPTPPAPRPVFRGPERRSACRARARVIGERPGQRRHVRHGRWDEGPAARLCDTGSARSEAGSLSGAGAQRVGIDWLVGVAGGLAPPLRAAACAPSRPPAPALARPAPRAHAPSAARPSNAMCLPPAMEPGSHGRGRGEGGVPLEPFVHQVGGHTSMMRYDDHTVCKPLIAREQRFYESLPPEMKEFSPEYKGVVLVCFEGDMDGYINLVAYPYVESEGLDHEDLPERDQPRRKHSRRSLHRSSSDHKEERPAHESDSSENLQELKSPRLDLQIHSEVPFQMLDGNSGLTSEKISHNPWSLRCHKQQLSRMRSESKDRKLYKFLLLENVVHHFSYPCILDLKMGTRQHGDDASEEKAARQMKKCEQSTSATLGVRVCGMQVYQMDTGHYLCRNKYYGRGLSIEGFRAALYQFMHNGAQLRRDLFHPMLGKLRSLKAVLERQASYRFYSSSLLIIYEGKEPGPRGPREEPAQGPRRGPPTRLPPACRGPRAGAPPAPSEPRGVAPPRTRPQRGRAHDRLRPQHLQGFPRRPDCA</sequence>
<dbReference type="GO" id="GO:0000828">
    <property type="term" value="F:inositol hexakisphosphate kinase activity"/>
    <property type="evidence" value="ECO:0007669"/>
    <property type="project" value="TreeGrafter"/>
</dbReference>
<feature type="region of interest" description="Disordered" evidence="5">
    <location>
        <begin position="114"/>
        <end position="138"/>
    </location>
</feature>
<dbReference type="Gene3D" id="3.30.470.160">
    <property type="entry name" value="Inositol polyphosphate kinase"/>
    <property type="match status" value="1"/>
</dbReference>
<keyword evidence="2 4" id="KW-0808">Transferase</keyword>
<evidence type="ECO:0000313" key="7">
    <source>
        <dbReference type="Proteomes" id="UP001044222"/>
    </source>
</evidence>
<dbReference type="GO" id="GO:0046854">
    <property type="term" value="P:phosphatidylinositol phosphate biosynthetic process"/>
    <property type="evidence" value="ECO:0007669"/>
    <property type="project" value="TreeGrafter"/>
</dbReference>
<organism evidence="6 7">
    <name type="scientific">Anguilla anguilla</name>
    <name type="common">European freshwater eel</name>
    <name type="synonym">Muraena anguilla</name>
    <dbReference type="NCBI Taxonomy" id="7936"/>
    <lineage>
        <taxon>Eukaryota</taxon>
        <taxon>Metazoa</taxon>
        <taxon>Chordata</taxon>
        <taxon>Craniata</taxon>
        <taxon>Vertebrata</taxon>
        <taxon>Euteleostomi</taxon>
        <taxon>Actinopterygii</taxon>
        <taxon>Neopterygii</taxon>
        <taxon>Teleostei</taxon>
        <taxon>Anguilliformes</taxon>
        <taxon>Anguillidae</taxon>
        <taxon>Anguilla</taxon>
    </lineage>
</organism>
<feature type="compositionally biased region" description="Low complexity" evidence="5">
    <location>
        <begin position="119"/>
        <end position="136"/>
    </location>
</feature>
<dbReference type="PANTHER" id="PTHR12400:SF73">
    <property type="entry name" value="INOSITOL HEXAKISPHOSPHATE KINASE 1"/>
    <property type="match status" value="1"/>
</dbReference>
<feature type="compositionally biased region" description="Basic and acidic residues" evidence="5">
    <location>
        <begin position="238"/>
        <end position="247"/>
    </location>
</feature>
<feature type="compositionally biased region" description="Basic and acidic residues" evidence="5">
    <location>
        <begin position="260"/>
        <end position="274"/>
    </location>
</feature>
<keyword evidence="7" id="KW-1185">Reference proteome</keyword>
<protein>
    <recommendedName>
        <fullName evidence="4">Kinase</fullName>
        <ecNumber evidence="4">2.7.-.-</ecNumber>
    </recommendedName>
</protein>
<reference evidence="6" key="1">
    <citation type="submission" date="2021-01" db="EMBL/GenBank/DDBJ databases">
        <title>A chromosome-scale assembly of European eel, Anguilla anguilla.</title>
        <authorList>
            <person name="Henkel C."/>
            <person name="Jong-Raadsen S.A."/>
            <person name="Dufour S."/>
            <person name="Weltzien F.-A."/>
            <person name="Palstra A.P."/>
            <person name="Pelster B."/>
            <person name="Spaink H.P."/>
            <person name="Van Den Thillart G.E."/>
            <person name="Jansen H."/>
            <person name="Zahm M."/>
            <person name="Klopp C."/>
            <person name="Cedric C."/>
            <person name="Louis A."/>
            <person name="Berthelot C."/>
            <person name="Parey E."/>
            <person name="Roest Crollius H."/>
            <person name="Montfort J."/>
            <person name="Robinson-Rechavi M."/>
            <person name="Bucao C."/>
            <person name="Bouchez O."/>
            <person name="Gislard M."/>
            <person name="Lluch J."/>
            <person name="Milhes M."/>
            <person name="Lampietro C."/>
            <person name="Lopez Roques C."/>
            <person name="Donnadieu C."/>
            <person name="Braasch I."/>
            <person name="Desvignes T."/>
            <person name="Postlethwait J."/>
            <person name="Bobe J."/>
            <person name="Guiguen Y."/>
            <person name="Dirks R."/>
        </authorList>
    </citation>
    <scope>NUCLEOTIDE SEQUENCE</scope>
    <source>
        <strain evidence="6">Tag_6206</strain>
        <tissue evidence="6">Liver</tissue>
    </source>
</reference>
<name>A0A9D3RMH2_ANGAN</name>
<dbReference type="InterPro" id="IPR005522">
    <property type="entry name" value="IPK"/>
</dbReference>
<dbReference type="GO" id="GO:0005634">
    <property type="term" value="C:nucleus"/>
    <property type="evidence" value="ECO:0007669"/>
    <property type="project" value="TreeGrafter"/>
</dbReference>
<evidence type="ECO:0000256" key="1">
    <source>
        <dbReference type="ARBA" id="ARBA00007374"/>
    </source>
</evidence>
<dbReference type="PANTHER" id="PTHR12400">
    <property type="entry name" value="INOSITOL POLYPHOSPHATE KINASE"/>
    <property type="match status" value="1"/>
</dbReference>
<feature type="region of interest" description="Disordered" evidence="5">
    <location>
        <begin position="238"/>
        <end position="280"/>
    </location>
</feature>
<dbReference type="InterPro" id="IPR038286">
    <property type="entry name" value="IPK_sf"/>
</dbReference>
<feature type="compositionally biased region" description="Basic residues" evidence="5">
    <location>
        <begin position="248"/>
        <end position="258"/>
    </location>
</feature>
<comment type="caution">
    <text evidence="6">The sequence shown here is derived from an EMBL/GenBank/DDBJ whole genome shotgun (WGS) entry which is preliminary data.</text>
</comment>
<dbReference type="Pfam" id="PF03770">
    <property type="entry name" value="IPK"/>
    <property type="match status" value="1"/>
</dbReference>
<feature type="region of interest" description="Disordered" evidence="5">
    <location>
        <begin position="474"/>
        <end position="550"/>
    </location>
</feature>
<accession>A0A9D3RMH2</accession>
<dbReference type="AlphaFoldDB" id="A0A9D3RMH2"/>
<dbReference type="Proteomes" id="UP001044222">
    <property type="component" value="Chromosome 14"/>
</dbReference>
<gene>
    <name evidence="6" type="ORF">ANANG_G00248770</name>
</gene>
<comment type="similarity">
    <text evidence="1 4">Belongs to the inositol phosphokinase (IPK) family.</text>
</comment>
<dbReference type="SUPFAM" id="SSF56104">
    <property type="entry name" value="SAICAR synthase-like"/>
    <property type="match status" value="1"/>
</dbReference>
<proteinExistence type="inferred from homology"/>
<evidence type="ECO:0000256" key="2">
    <source>
        <dbReference type="ARBA" id="ARBA00022679"/>
    </source>
</evidence>